<geneLocation type="plasmid" evidence="1 2">
    <name>unnamed</name>
</geneLocation>
<dbReference type="Proteomes" id="UP000254508">
    <property type="component" value="Plasmid unnamed"/>
</dbReference>
<evidence type="ECO:0000313" key="1">
    <source>
        <dbReference type="EMBL" id="AXK43828.1"/>
    </source>
</evidence>
<keyword evidence="2" id="KW-1185">Reference proteome</keyword>
<reference evidence="1 2" key="1">
    <citation type="submission" date="2018-07" db="EMBL/GenBank/DDBJ databases">
        <title>Genome sequence of Erythrobacter strain YH-07, an antagonistic bacterium isolated from Yellow Sea.</title>
        <authorList>
            <person name="Tang T."/>
            <person name="Liu Q."/>
            <person name="Sun X."/>
        </authorList>
    </citation>
    <scope>NUCLEOTIDE SEQUENCE [LARGE SCALE GENOMIC DNA]</scope>
    <source>
        <strain evidence="1 2">YH-07</strain>
        <plasmid evidence="1 2">unnamed</plasmid>
    </source>
</reference>
<proteinExistence type="predicted"/>
<evidence type="ECO:0000313" key="2">
    <source>
        <dbReference type="Proteomes" id="UP000254508"/>
    </source>
</evidence>
<dbReference type="EMBL" id="CP031358">
    <property type="protein sequence ID" value="AXK43828.1"/>
    <property type="molecule type" value="Genomic_DNA"/>
</dbReference>
<accession>A0A345YIS6</accession>
<dbReference type="RefSeq" id="WP_115418141.1">
    <property type="nucleotide sequence ID" value="NZ_CP031358.1"/>
</dbReference>
<organism evidence="1 2">
    <name type="scientific">Erythrobacter aureus</name>
    <dbReference type="NCBI Taxonomy" id="2182384"/>
    <lineage>
        <taxon>Bacteria</taxon>
        <taxon>Pseudomonadati</taxon>
        <taxon>Pseudomonadota</taxon>
        <taxon>Alphaproteobacteria</taxon>
        <taxon>Sphingomonadales</taxon>
        <taxon>Erythrobacteraceae</taxon>
        <taxon>Erythrobacter/Porphyrobacter group</taxon>
        <taxon>Erythrobacter</taxon>
    </lineage>
</organism>
<gene>
    <name evidence="1" type="ORF">DVR09_15340</name>
</gene>
<name>A0A345YIS6_9SPHN</name>
<dbReference type="KEGG" id="err:DVR09_15340"/>
<protein>
    <submittedName>
        <fullName evidence="1">Uncharacterized protein</fullName>
    </submittedName>
</protein>
<sequence length="121" mass="13192">MSEVLINDERLVSIERRLQQLEGRQKDADPAQKAGLGRSIAKLKAQANILRTNPGLDLPIVEVASLHDALATMDLPVEKKTALGEGSLRWLGRNMALHNAGHPRLDEARGILGRLGVSFVL</sequence>
<keyword evidence="1" id="KW-0614">Plasmid</keyword>
<dbReference type="AlphaFoldDB" id="A0A345YIS6"/>